<evidence type="ECO:0000313" key="6">
    <source>
        <dbReference type="Proteomes" id="UP000601789"/>
    </source>
</evidence>
<accession>A0ABS0SAS1</accession>
<dbReference type="PANTHER" id="PTHR43537">
    <property type="entry name" value="TRANSCRIPTIONAL REGULATOR, GNTR FAMILY"/>
    <property type="match status" value="1"/>
</dbReference>
<dbReference type="InterPro" id="IPR011711">
    <property type="entry name" value="GntR_C"/>
</dbReference>
<dbReference type="Pfam" id="PF07729">
    <property type="entry name" value="FCD"/>
    <property type="match status" value="1"/>
</dbReference>
<proteinExistence type="predicted"/>
<dbReference type="InterPro" id="IPR036390">
    <property type="entry name" value="WH_DNA-bd_sf"/>
</dbReference>
<evidence type="ECO:0000256" key="1">
    <source>
        <dbReference type="ARBA" id="ARBA00023015"/>
    </source>
</evidence>
<dbReference type="Proteomes" id="UP000601789">
    <property type="component" value="Unassembled WGS sequence"/>
</dbReference>
<dbReference type="SUPFAM" id="SSF48008">
    <property type="entry name" value="GntR ligand-binding domain-like"/>
    <property type="match status" value="1"/>
</dbReference>
<gene>
    <name evidence="5" type="ORF">IOD40_06890</name>
</gene>
<organism evidence="5 6">
    <name type="scientific">Aquamicrobium zhengzhouense</name>
    <dbReference type="NCBI Taxonomy" id="2781738"/>
    <lineage>
        <taxon>Bacteria</taxon>
        <taxon>Pseudomonadati</taxon>
        <taxon>Pseudomonadota</taxon>
        <taxon>Alphaproteobacteria</taxon>
        <taxon>Hyphomicrobiales</taxon>
        <taxon>Phyllobacteriaceae</taxon>
        <taxon>Aquamicrobium</taxon>
    </lineage>
</organism>
<reference evidence="5 6" key="1">
    <citation type="submission" date="2020-10" db="EMBL/GenBank/DDBJ databases">
        <title>Aquamicrobium zhengzhouensis sp. nov., a exopolysaccharide producing bacterium isolated from farmland soil.</title>
        <authorList>
            <person name="Wang X."/>
        </authorList>
    </citation>
    <scope>NUCLEOTIDE SEQUENCE [LARGE SCALE GENOMIC DNA]</scope>
    <source>
        <strain evidence="6">cd-1</strain>
    </source>
</reference>
<evidence type="ECO:0000256" key="2">
    <source>
        <dbReference type="ARBA" id="ARBA00023125"/>
    </source>
</evidence>
<dbReference type="Gene3D" id="1.10.10.10">
    <property type="entry name" value="Winged helix-like DNA-binding domain superfamily/Winged helix DNA-binding domain"/>
    <property type="match status" value="1"/>
</dbReference>
<keyword evidence="2" id="KW-0238">DNA-binding</keyword>
<protein>
    <submittedName>
        <fullName evidence="5">GntR family transcriptional regulator</fullName>
    </submittedName>
</protein>
<dbReference type="PANTHER" id="PTHR43537:SF49">
    <property type="entry name" value="TRANSCRIPTIONAL REGULATORY PROTEIN"/>
    <property type="match status" value="1"/>
</dbReference>
<dbReference type="InterPro" id="IPR000524">
    <property type="entry name" value="Tscrpt_reg_HTH_GntR"/>
</dbReference>
<dbReference type="SMART" id="SM00345">
    <property type="entry name" value="HTH_GNTR"/>
    <property type="match status" value="1"/>
</dbReference>
<dbReference type="Pfam" id="PF00392">
    <property type="entry name" value="GntR"/>
    <property type="match status" value="1"/>
</dbReference>
<dbReference type="Gene3D" id="1.20.120.530">
    <property type="entry name" value="GntR ligand-binding domain-like"/>
    <property type="match status" value="1"/>
</dbReference>
<dbReference type="SUPFAM" id="SSF46785">
    <property type="entry name" value="Winged helix' DNA-binding domain"/>
    <property type="match status" value="1"/>
</dbReference>
<dbReference type="EMBL" id="JADGMQ010000003">
    <property type="protein sequence ID" value="MBI1620388.1"/>
    <property type="molecule type" value="Genomic_DNA"/>
</dbReference>
<sequence>MKQSSTRTHAIRVAIELRKRILSGEFEGGARLFEVALAESMHVSRTPVREAMFRLAEEGLLVRGSSGGFLVRTFSLDDVADALELRGVLEGTAARLAAERGVSARELRQISATLEEMDACFAISPEDVDFDAYCDLNARFHSELAVLSGSQVLEREIERVTRLPFASPSAFLPTNADVPAFRLSLGPAQDQHREIILAITEREGARAEAIAREHARIPRRNLHFLLSERADLAARTPELALIVT</sequence>
<dbReference type="SMART" id="SM00895">
    <property type="entry name" value="FCD"/>
    <property type="match status" value="1"/>
</dbReference>
<name>A0ABS0SAS1_9HYPH</name>
<keyword evidence="6" id="KW-1185">Reference proteome</keyword>
<dbReference type="RefSeq" id="WP_198475697.1">
    <property type="nucleotide sequence ID" value="NZ_JADGMQ010000003.1"/>
</dbReference>
<feature type="domain" description="HTH gntR-type" evidence="4">
    <location>
        <begin position="7"/>
        <end position="74"/>
    </location>
</feature>
<evidence type="ECO:0000256" key="3">
    <source>
        <dbReference type="ARBA" id="ARBA00023163"/>
    </source>
</evidence>
<evidence type="ECO:0000313" key="5">
    <source>
        <dbReference type="EMBL" id="MBI1620388.1"/>
    </source>
</evidence>
<keyword evidence="1" id="KW-0805">Transcription regulation</keyword>
<evidence type="ECO:0000259" key="4">
    <source>
        <dbReference type="PROSITE" id="PS50949"/>
    </source>
</evidence>
<dbReference type="InterPro" id="IPR036388">
    <property type="entry name" value="WH-like_DNA-bd_sf"/>
</dbReference>
<keyword evidence="3" id="KW-0804">Transcription</keyword>
<comment type="caution">
    <text evidence="5">The sequence shown here is derived from an EMBL/GenBank/DDBJ whole genome shotgun (WGS) entry which is preliminary data.</text>
</comment>
<dbReference type="InterPro" id="IPR008920">
    <property type="entry name" value="TF_FadR/GntR_C"/>
</dbReference>
<dbReference type="PROSITE" id="PS50949">
    <property type="entry name" value="HTH_GNTR"/>
    <property type="match status" value="1"/>
</dbReference>